<dbReference type="GO" id="GO:0005737">
    <property type="term" value="C:cytoplasm"/>
    <property type="evidence" value="ECO:0007669"/>
    <property type="project" value="UniProtKB-SubCell"/>
</dbReference>
<keyword evidence="6" id="KW-0274">FAD</keyword>
<dbReference type="SUPFAM" id="SSF51905">
    <property type="entry name" value="FAD/NAD(P)-binding domain"/>
    <property type="match status" value="1"/>
</dbReference>
<dbReference type="EMBL" id="LR721774">
    <property type="protein sequence ID" value="VVV43376.1"/>
    <property type="molecule type" value="Genomic_DNA"/>
</dbReference>
<dbReference type="GO" id="GO:0050660">
    <property type="term" value="F:flavin adenine dinucleotide binding"/>
    <property type="evidence" value="ECO:0007669"/>
    <property type="project" value="EnsemblPlants"/>
</dbReference>
<proteinExistence type="inferred from homology"/>
<dbReference type="InterPro" id="IPR036188">
    <property type="entry name" value="FAD/NAD-bd_sf"/>
</dbReference>
<evidence type="ECO:0000256" key="6">
    <source>
        <dbReference type="ARBA" id="ARBA00022827"/>
    </source>
</evidence>
<keyword evidence="7" id="KW-0560">Oxidoreductase</keyword>
<feature type="domain" description="Amine oxidase" evidence="8">
    <location>
        <begin position="16"/>
        <end position="537"/>
    </location>
</feature>
<dbReference type="AlphaFoldDB" id="A0A5K0VRL4"/>
<dbReference type="GO" id="GO:0048510">
    <property type="term" value="P:regulation of timing of transition from vegetative to reproductive phase"/>
    <property type="evidence" value="ECO:0007669"/>
    <property type="project" value="EnsemblPlants"/>
</dbReference>
<dbReference type="GO" id="GO:0046208">
    <property type="term" value="P:spermine catabolic process"/>
    <property type="evidence" value="ECO:0007669"/>
    <property type="project" value="EnsemblPlants"/>
</dbReference>
<reference evidence="9" key="1">
    <citation type="submission" date="2019-09" db="EMBL/GenBank/DDBJ databases">
        <authorList>
            <person name="Zhang L."/>
        </authorList>
    </citation>
    <scope>NUCLEOTIDE SEQUENCE</scope>
</reference>
<evidence type="ECO:0000256" key="7">
    <source>
        <dbReference type="ARBA" id="ARBA00023002"/>
    </source>
</evidence>
<dbReference type="PANTHER" id="PTHR10742">
    <property type="entry name" value="FLAVIN MONOAMINE OXIDASE"/>
    <property type="match status" value="1"/>
</dbReference>
<protein>
    <recommendedName>
        <fullName evidence="8">Amine oxidase domain-containing protein</fullName>
    </recommendedName>
</protein>
<dbReference type="Gramene" id="NC1G0132850.1">
    <property type="protein sequence ID" value="NC1G0132850.1:cds"/>
    <property type="gene ID" value="NC1G0132850"/>
</dbReference>
<dbReference type="InterPro" id="IPR002937">
    <property type="entry name" value="Amino_oxidase"/>
</dbReference>
<comment type="subcellular location">
    <subcellularLocation>
        <location evidence="2">Cytoplasm</location>
    </subcellularLocation>
</comment>
<evidence type="ECO:0000256" key="2">
    <source>
        <dbReference type="ARBA" id="ARBA00004496"/>
    </source>
</evidence>
<dbReference type="OMA" id="CITGCHS"/>
<evidence type="ECO:0000256" key="4">
    <source>
        <dbReference type="ARBA" id="ARBA00022490"/>
    </source>
</evidence>
<dbReference type="GO" id="GO:1990534">
    <property type="term" value="F:thermospermine oxidase activity"/>
    <property type="evidence" value="ECO:0007669"/>
    <property type="project" value="EnsemblPlants"/>
</dbReference>
<gene>
    <name evidence="9" type="ORF">NYM_LOCUS2102</name>
</gene>
<dbReference type="OrthoDB" id="2019015at2759"/>
<evidence type="ECO:0000313" key="9">
    <source>
        <dbReference type="EMBL" id="VVV43376.1"/>
    </source>
</evidence>
<dbReference type="GO" id="GO:1903602">
    <property type="term" value="P:thermospermine catabolic process"/>
    <property type="evidence" value="ECO:0007669"/>
    <property type="project" value="EnsemblPlants"/>
</dbReference>
<sequence>MVVAKKPRIVIIGAGMAGLAAANRLYAHAGSANLFELSIVEGSDRIGGRIYSSEFGGDRVEVGATWIHGIGGSPVYNIAQQAQALHSEIPWERMDGYPDKEITITEDGSTADPSLLSSISMLYRGLMDFAGERKIFNDTGVDHKIRIAEMAAERCRSNGFSKNGVSIGSFLRCGLDLYWSSMDTEAQKDLRKIEEDVFAMHENTERTYTSADDLTELDFEAESEYREFPDEEITIAKGYSTVVHSLASILPSGCIQLGRKVEKVVWTKDPTELAKDSHYPVSVWCSDGSVILADHVIVTVSLGVLKAETVTNSAGMFSPPLPLFKKEAISKLGFGVVNKLFLQLEPSLSVDDGEGFPCLQMVFDQKKLREKQNHDCGIPWWIKKTVSFCPIHKNSNVVLSWFAGKEALEMESLSDDEIIDGVSTTLSCLTLNSHKQCLKENERQLGKLRNAKIAKLLRSRWGTDPLFRGSYSYVAVGSSGEDMDLLAEPLPKMPRDNYVPSGSPLQLLFAGEATHRTHYSTTHGAYFSGIREASRLLQHYGWAGAP</sequence>
<dbReference type="GO" id="GO:0052901">
    <property type="term" value="F:spermine oxidase activity"/>
    <property type="evidence" value="ECO:0007669"/>
    <property type="project" value="EnsemblPlants"/>
</dbReference>
<evidence type="ECO:0000259" key="8">
    <source>
        <dbReference type="Pfam" id="PF01593"/>
    </source>
</evidence>
<keyword evidence="4" id="KW-0963">Cytoplasm</keyword>
<organism evidence="9">
    <name type="scientific">Nymphaea colorata</name>
    <name type="common">pocket water lily</name>
    <dbReference type="NCBI Taxonomy" id="210225"/>
    <lineage>
        <taxon>Eukaryota</taxon>
        <taxon>Viridiplantae</taxon>
        <taxon>Streptophyta</taxon>
        <taxon>Embryophyta</taxon>
        <taxon>Tracheophyta</taxon>
        <taxon>Spermatophyta</taxon>
        <taxon>Magnoliopsida</taxon>
        <taxon>Nymphaeales</taxon>
        <taxon>Nymphaeaceae</taxon>
        <taxon>Nymphaea</taxon>
    </lineage>
</organism>
<keyword evidence="5" id="KW-0285">Flavoprotein</keyword>
<evidence type="ECO:0000256" key="1">
    <source>
        <dbReference type="ARBA" id="ARBA00001974"/>
    </source>
</evidence>
<dbReference type="SUPFAM" id="SSF54373">
    <property type="entry name" value="FAD-linked reductases, C-terminal domain"/>
    <property type="match status" value="1"/>
</dbReference>
<comment type="similarity">
    <text evidence="3">Belongs to the flavin monoamine oxidase family.</text>
</comment>
<dbReference type="PANTHER" id="PTHR10742:SF405">
    <property type="entry name" value="PEROXISOMAL N(1)-ACETYL-SPERMINE_SPERMIDINE OXIDASE"/>
    <property type="match status" value="1"/>
</dbReference>
<dbReference type="InterPro" id="IPR050281">
    <property type="entry name" value="Flavin_monoamine_oxidase"/>
</dbReference>
<evidence type="ECO:0000256" key="5">
    <source>
        <dbReference type="ARBA" id="ARBA00022630"/>
    </source>
</evidence>
<dbReference type="Pfam" id="PF01593">
    <property type="entry name" value="Amino_oxidase"/>
    <property type="match status" value="1"/>
</dbReference>
<dbReference type="Gene3D" id="3.90.660.10">
    <property type="match status" value="1"/>
</dbReference>
<accession>A0A5K0VRL4</accession>
<evidence type="ECO:0000256" key="3">
    <source>
        <dbReference type="ARBA" id="ARBA00005995"/>
    </source>
</evidence>
<comment type="cofactor">
    <cofactor evidence="1">
        <name>FAD</name>
        <dbReference type="ChEBI" id="CHEBI:57692"/>
    </cofactor>
</comment>
<name>A0A5K0VRL4_9MAGN</name>
<dbReference type="GO" id="GO:0052903">
    <property type="term" value="F:N(1)-acetylpolyamine oxidase (3-acetamidopropanal-forming) activity"/>
    <property type="evidence" value="ECO:0007669"/>
    <property type="project" value="EnsemblPlants"/>
</dbReference>
<dbReference type="Gene3D" id="3.50.50.60">
    <property type="entry name" value="FAD/NAD(P)-binding domain"/>
    <property type="match status" value="1"/>
</dbReference>